<dbReference type="Proteomes" id="UP000265882">
    <property type="component" value="Unassembled WGS sequence"/>
</dbReference>
<evidence type="ECO:0000313" key="2">
    <source>
        <dbReference type="Proteomes" id="UP000265882"/>
    </source>
</evidence>
<sequence length="179" mass="20967">MFKLIKKTLIAGIGAIEYSREQMTELRKQLRESLDECVKRGERLAEHEDSLLAAFFSAVRPKQKVPTSDEVDVIIPGYDDMTVTEIIDQIKRLSMRQLEIIRTYEYHNFNRIRIIRQIDKELDEARIIPDYDELPVSEIVEHLESLSQQELAAIRDYEKSHRSRVTILRAIDRRLAKAA</sequence>
<dbReference type="AlphaFoldDB" id="A0A3A4NG01"/>
<comment type="caution">
    <text evidence="1">The sequence shown here is derived from an EMBL/GenBank/DDBJ whole genome shotgun (WGS) entry which is preliminary data.</text>
</comment>
<reference evidence="1 2" key="1">
    <citation type="journal article" date="2017" name="ISME J.">
        <title>Energy and carbon metabolisms in a deep terrestrial subsurface fluid microbial community.</title>
        <authorList>
            <person name="Momper L."/>
            <person name="Jungbluth S.P."/>
            <person name="Lee M.D."/>
            <person name="Amend J.P."/>
        </authorList>
    </citation>
    <scope>NUCLEOTIDE SEQUENCE [LARGE SCALE GENOMIC DNA]</scope>
    <source>
        <strain evidence="1">SURF_5</strain>
    </source>
</reference>
<evidence type="ECO:0000313" key="1">
    <source>
        <dbReference type="EMBL" id="RJP19858.1"/>
    </source>
</evidence>
<dbReference type="EMBL" id="QZKU01000084">
    <property type="protein sequence ID" value="RJP19858.1"/>
    <property type="molecule type" value="Genomic_DNA"/>
</dbReference>
<name>A0A3A4NG01_ABYX5</name>
<accession>A0A3A4NG01</accession>
<organism evidence="1 2">
    <name type="scientific">Abyssobacteria bacterium (strain SURF_5)</name>
    <dbReference type="NCBI Taxonomy" id="2093360"/>
    <lineage>
        <taxon>Bacteria</taxon>
        <taxon>Pseudomonadati</taxon>
        <taxon>Candidatus Hydrogenedentota</taxon>
        <taxon>Candidatus Abyssobacteria</taxon>
    </lineage>
</organism>
<proteinExistence type="predicted"/>
<protein>
    <submittedName>
        <fullName evidence="1">Uncharacterized protein</fullName>
    </submittedName>
</protein>
<gene>
    <name evidence="1" type="ORF">C4520_12290</name>
</gene>